<reference evidence="2 3" key="1">
    <citation type="journal article" date="2015" name="Front. Microbiol.">
        <title>Genome sequence of the plant growth promoting endophytic yeast Rhodotorula graminis WP1.</title>
        <authorList>
            <person name="Firrincieli A."/>
            <person name="Otillar R."/>
            <person name="Salamov A."/>
            <person name="Schmutz J."/>
            <person name="Khan Z."/>
            <person name="Redman R.S."/>
            <person name="Fleck N.D."/>
            <person name="Lindquist E."/>
            <person name="Grigoriev I.V."/>
            <person name="Doty S.L."/>
        </authorList>
    </citation>
    <scope>NUCLEOTIDE SEQUENCE [LARGE SCALE GENOMIC DNA]</scope>
    <source>
        <strain evidence="2 3">WP1</strain>
    </source>
</reference>
<name>A0A194S9E2_RHOGW</name>
<feature type="region of interest" description="Disordered" evidence="1">
    <location>
        <begin position="1"/>
        <end position="173"/>
    </location>
</feature>
<protein>
    <submittedName>
        <fullName evidence="2">Uncharacterized protein</fullName>
    </submittedName>
</protein>
<gene>
    <name evidence="2" type="ORF">RHOBADRAFT_53017</name>
</gene>
<dbReference type="GeneID" id="28977071"/>
<evidence type="ECO:0000256" key="1">
    <source>
        <dbReference type="SAM" id="MobiDB-lite"/>
    </source>
</evidence>
<dbReference type="RefSeq" id="XP_018272065.1">
    <property type="nucleotide sequence ID" value="XM_018416623.1"/>
</dbReference>
<feature type="compositionally biased region" description="Basic residues" evidence="1">
    <location>
        <begin position="155"/>
        <end position="167"/>
    </location>
</feature>
<dbReference type="EMBL" id="KQ474077">
    <property type="protein sequence ID" value="KPV76016.1"/>
    <property type="molecule type" value="Genomic_DNA"/>
</dbReference>
<dbReference type="OMA" id="HWRRRER"/>
<feature type="compositionally biased region" description="Basic residues" evidence="1">
    <location>
        <begin position="9"/>
        <end position="29"/>
    </location>
</feature>
<feature type="compositionally biased region" description="Basic and acidic residues" evidence="1">
    <location>
        <begin position="329"/>
        <end position="339"/>
    </location>
</feature>
<accession>A0A194S9E2</accession>
<proteinExistence type="predicted"/>
<feature type="region of interest" description="Disordered" evidence="1">
    <location>
        <begin position="202"/>
        <end position="299"/>
    </location>
</feature>
<organism evidence="2 3">
    <name type="scientific">Rhodotorula graminis (strain WP1)</name>
    <dbReference type="NCBI Taxonomy" id="578459"/>
    <lineage>
        <taxon>Eukaryota</taxon>
        <taxon>Fungi</taxon>
        <taxon>Dikarya</taxon>
        <taxon>Basidiomycota</taxon>
        <taxon>Pucciniomycotina</taxon>
        <taxon>Microbotryomycetes</taxon>
        <taxon>Sporidiobolales</taxon>
        <taxon>Sporidiobolaceae</taxon>
        <taxon>Rhodotorula</taxon>
    </lineage>
</organism>
<feature type="region of interest" description="Disordered" evidence="1">
    <location>
        <begin position="328"/>
        <end position="380"/>
    </location>
</feature>
<keyword evidence="3" id="KW-1185">Reference proteome</keyword>
<feature type="compositionally biased region" description="Basic residues" evidence="1">
    <location>
        <begin position="62"/>
        <end position="73"/>
    </location>
</feature>
<dbReference type="AlphaFoldDB" id="A0A194S9E2"/>
<feature type="compositionally biased region" description="Basic and acidic residues" evidence="1">
    <location>
        <begin position="286"/>
        <end position="297"/>
    </location>
</feature>
<dbReference type="Proteomes" id="UP000053890">
    <property type="component" value="Unassembled WGS sequence"/>
</dbReference>
<feature type="compositionally biased region" description="Basic residues" evidence="1">
    <location>
        <begin position="340"/>
        <end position="351"/>
    </location>
</feature>
<feature type="compositionally biased region" description="Basic and acidic residues" evidence="1">
    <location>
        <begin position="217"/>
        <end position="246"/>
    </location>
</feature>
<evidence type="ECO:0000313" key="2">
    <source>
        <dbReference type="EMBL" id="KPV76016.1"/>
    </source>
</evidence>
<evidence type="ECO:0000313" key="3">
    <source>
        <dbReference type="Proteomes" id="UP000053890"/>
    </source>
</evidence>
<sequence length="395" mass="44009">MAVCPRQGGRARRRPHLRPVGPRPRHRAARSCSARAHQHPRQSCHARAGAPDPRSRAGARPVPRHKSRARAQRPRPALEDCRSHRRRGGGQSGGPASSSSSGRRERRRRCRALARVGHSRSHRRLVGAVQRAACSSRVGGRKRGRREGEVGGRKGPARARHRARGGARRYGGGEAAERAVPLLAQPQGASLQLQAEQGQLERRRVGLVPRRLQQRPDQPRPRPRRGEHVCRHGARHLDSRALECRKAHLPRRRQPRGAARDAARPASEQGDPLPRRPRPQARPGRPPRDGRRARDAPHLGVARRALPALLQQPPRAWRRPRVGLQAVDADPRPRRPEPRHWRRRERLRGRLRAAEVPGPRRVDNGGREGGQGGSEEVSEQEVCAALCNSVPCLSL</sequence>
<feature type="non-terminal residue" evidence="2">
    <location>
        <position position="395"/>
    </location>
</feature>
<feature type="compositionally biased region" description="Basic residues" evidence="1">
    <location>
        <begin position="104"/>
        <end position="125"/>
    </location>
</feature>